<dbReference type="InParanoid" id="A0A0V0QAH3"/>
<keyword evidence="2" id="KW-1185">Reference proteome</keyword>
<dbReference type="AlphaFoldDB" id="A0A0V0QAH3"/>
<protein>
    <submittedName>
        <fullName evidence="1">Uncharacterized protein</fullName>
    </submittedName>
</protein>
<evidence type="ECO:0000313" key="2">
    <source>
        <dbReference type="Proteomes" id="UP000054937"/>
    </source>
</evidence>
<dbReference type="EMBL" id="LDAU01000220">
    <property type="protein sequence ID" value="KRW99205.1"/>
    <property type="molecule type" value="Genomic_DNA"/>
</dbReference>
<organism evidence="1 2">
    <name type="scientific">Pseudocohnilembus persalinus</name>
    <name type="common">Ciliate</name>
    <dbReference type="NCBI Taxonomy" id="266149"/>
    <lineage>
        <taxon>Eukaryota</taxon>
        <taxon>Sar</taxon>
        <taxon>Alveolata</taxon>
        <taxon>Ciliophora</taxon>
        <taxon>Intramacronucleata</taxon>
        <taxon>Oligohymenophorea</taxon>
        <taxon>Scuticociliatia</taxon>
        <taxon>Philasterida</taxon>
        <taxon>Pseudocohnilembidae</taxon>
        <taxon>Pseudocohnilembus</taxon>
    </lineage>
</organism>
<proteinExistence type="predicted"/>
<reference evidence="1 2" key="1">
    <citation type="journal article" date="2015" name="Sci. Rep.">
        <title>Genome of the facultative scuticociliatosis pathogen Pseudocohnilembus persalinus provides insight into its virulence through horizontal gene transfer.</title>
        <authorList>
            <person name="Xiong J."/>
            <person name="Wang G."/>
            <person name="Cheng J."/>
            <person name="Tian M."/>
            <person name="Pan X."/>
            <person name="Warren A."/>
            <person name="Jiang C."/>
            <person name="Yuan D."/>
            <person name="Miao W."/>
        </authorList>
    </citation>
    <scope>NUCLEOTIDE SEQUENCE [LARGE SCALE GENOMIC DNA]</scope>
    <source>
        <strain evidence="1">36N120E</strain>
    </source>
</reference>
<comment type="caution">
    <text evidence="1">The sequence shown here is derived from an EMBL/GenBank/DDBJ whole genome shotgun (WGS) entry which is preliminary data.</text>
</comment>
<dbReference type="Proteomes" id="UP000054937">
    <property type="component" value="Unassembled WGS sequence"/>
</dbReference>
<name>A0A0V0QAH3_PSEPJ</name>
<accession>A0A0V0QAH3</accession>
<gene>
    <name evidence="1" type="ORF">PPERSA_07448</name>
</gene>
<evidence type="ECO:0000313" key="1">
    <source>
        <dbReference type="EMBL" id="KRW99205.1"/>
    </source>
</evidence>
<sequence>MNPCMSSFKTKSLRDTYLYKNKKDFPDPGQYEVAENLSRKSYEIQHKGNQKNFQIPLKDQRKISYPLQIIKEHISDQNKNLGVQFPKLNINSQKVLPGPGEYLIDNAIRNILH</sequence>